<name>A0ABP1NDJ3_XYLVO</name>
<feature type="signal peptide" evidence="1">
    <location>
        <begin position="1"/>
        <end position="22"/>
    </location>
</feature>
<gene>
    <name evidence="2" type="ORF">XYLVIOL_LOCUS3338</name>
</gene>
<dbReference type="EMBL" id="CAXAJV020001288">
    <property type="protein sequence ID" value="CAL7938537.1"/>
    <property type="molecule type" value="Genomic_DNA"/>
</dbReference>
<evidence type="ECO:0000313" key="3">
    <source>
        <dbReference type="Proteomes" id="UP001642520"/>
    </source>
</evidence>
<sequence length="139" mass="15858">MKVTNCVCCIFILICLMYVAHSEKSPSKVEQQFLDAFTADESLKTKRPFCNAFTGCGRKRNLSENPSFPPDSQEVTGSIRIPLSLYKALLRAATQYIRNTIDHDTNEFQLFQAKPVPQVYLSDRMPHHKRFDIPSTSLN</sequence>
<keyword evidence="3" id="KW-1185">Reference proteome</keyword>
<organism evidence="2 3">
    <name type="scientific">Xylocopa violacea</name>
    <name type="common">Violet carpenter bee</name>
    <name type="synonym">Apis violacea</name>
    <dbReference type="NCBI Taxonomy" id="135666"/>
    <lineage>
        <taxon>Eukaryota</taxon>
        <taxon>Metazoa</taxon>
        <taxon>Ecdysozoa</taxon>
        <taxon>Arthropoda</taxon>
        <taxon>Hexapoda</taxon>
        <taxon>Insecta</taxon>
        <taxon>Pterygota</taxon>
        <taxon>Neoptera</taxon>
        <taxon>Endopterygota</taxon>
        <taxon>Hymenoptera</taxon>
        <taxon>Apocrita</taxon>
        <taxon>Aculeata</taxon>
        <taxon>Apoidea</taxon>
        <taxon>Anthophila</taxon>
        <taxon>Apidae</taxon>
        <taxon>Xylocopa</taxon>
        <taxon>Xylocopa</taxon>
    </lineage>
</organism>
<accession>A0ABP1NDJ3</accession>
<evidence type="ECO:0000256" key="1">
    <source>
        <dbReference type="SAM" id="SignalP"/>
    </source>
</evidence>
<evidence type="ECO:0000313" key="2">
    <source>
        <dbReference type="EMBL" id="CAL7938537.1"/>
    </source>
</evidence>
<evidence type="ECO:0008006" key="4">
    <source>
        <dbReference type="Google" id="ProtNLM"/>
    </source>
</evidence>
<feature type="chain" id="PRO_5046067647" description="Cardioactive peptide" evidence="1">
    <location>
        <begin position="23"/>
        <end position="139"/>
    </location>
</feature>
<dbReference type="InterPro" id="IPR024276">
    <property type="entry name" value="CCAP"/>
</dbReference>
<keyword evidence="1" id="KW-0732">Signal</keyword>
<proteinExistence type="predicted"/>
<dbReference type="Proteomes" id="UP001642520">
    <property type="component" value="Unassembled WGS sequence"/>
</dbReference>
<comment type="caution">
    <text evidence="2">The sequence shown here is derived from an EMBL/GenBank/DDBJ whole genome shotgun (WGS) entry which is preliminary data.</text>
</comment>
<protein>
    <recommendedName>
        <fullName evidence="4">Cardioactive peptide</fullName>
    </recommendedName>
</protein>
<reference evidence="2 3" key="1">
    <citation type="submission" date="2024-08" db="EMBL/GenBank/DDBJ databases">
        <authorList>
            <person name="Will J Nash"/>
            <person name="Angela Man"/>
            <person name="Seanna McTaggart"/>
            <person name="Kendall Baker"/>
            <person name="Tom Barker"/>
            <person name="Leah Catchpole"/>
            <person name="Alex Durrant"/>
            <person name="Karim Gharbi"/>
            <person name="Naomi Irish"/>
            <person name="Gemy Kaithakottil"/>
            <person name="Debby Ku"/>
            <person name="Aaliyah Providence"/>
            <person name="Felix Shaw"/>
            <person name="David Swarbreck"/>
            <person name="Chris Watkins"/>
            <person name="Ann M. McCartney"/>
            <person name="Giulio Formenti"/>
            <person name="Alice Mouton"/>
            <person name="Noel Vella"/>
            <person name="Bjorn M von Reumont"/>
            <person name="Adriana Vella"/>
            <person name="Wilfried Haerty"/>
        </authorList>
    </citation>
    <scope>NUCLEOTIDE SEQUENCE [LARGE SCALE GENOMIC DNA]</scope>
</reference>
<dbReference type="Pfam" id="PF11105">
    <property type="entry name" value="CCAP"/>
    <property type="match status" value="1"/>
</dbReference>